<keyword evidence="2" id="KW-1185">Reference proteome</keyword>
<organism evidence="1 2">
    <name type="scientific">Frankia torreyi</name>
    <dbReference type="NCBI Taxonomy" id="1856"/>
    <lineage>
        <taxon>Bacteria</taxon>
        <taxon>Bacillati</taxon>
        <taxon>Actinomycetota</taxon>
        <taxon>Actinomycetes</taxon>
        <taxon>Frankiales</taxon>
        <taxon>Frankiaceae</taxon>
        <taxon>Frankia</taxon>
    </lineage>
</organism>
<proteinExistence type="predicted"/>
<dbReference type="PATRIC" id="fig|1502723.3.peg.5178"/>
<evidence type="ECO:0000313" key="1">
    <source>
        <dbReference type="EMBL" id="KJE20701.1"/>
    </source>
</evidence>
<sequence length="59" mass="5918">MIEFGVGGAFPDDAARQAHLSRNLGALQAAAAELCVAAPTIEPADILAAKLPGQSTRSG</sequence>
<evidence type="ECO:0000313" key="2">
    <source>
        <dbReference type="Proteomes" id="UP000032545"/>
    </source>
</evidence>
<dbReference type="EMBL" id="JYFN01000053">
    <property type="protein sequence ID" value="KJE20701.1"/>
    <property type="molecule type" value="Genomic_DNA"/>
</dbReference>
<accession>A0A0D8B942</accession>
<dbReference type="RefSeq" id="WP_044887484.1">
    <property type="nucleotide sequence ID" value="NZ_JYFN01000053.1"/>
</dbReference>
<gene>
    <name evidence="1" type="ORF">FF36_04983</name>
</gene>
<reference evidence="1 2" key="2">
    <citation type="journal article" date="2016" name="Genome Announc.">
        <title>Permanent Draft Genome Sequences for Two Variants of Frankia sp. Strain CpI1, the First Frankia Strain Isolated from Root Nodules of Comptonia peregrina.</title>
        <authorList>
            <person name="Oshone R."/>
            <person name="Hurst S.G.IV."/>
            <person name="Abebe-Akele F."/>
            <person name="Simpson S."/>
            <person name="Morris K."/>
            <person name="Thomas W.K."/>
            <person name="Tisa L.S."/>
        </authorList>
    </citation>
    <scope>NUCLEOTIDE SEQUENCE [LARGE SCALE GENOMIC DNA]</scope>
    <source>
        <strain evidence="2">CpI1-S</strain>
    </source>
</reference>
<reference evidence="2" key="1">
    <citation type="submission" date="2015-02" db="EMBL/GenBank/DDBJ databases">
        <title>Draft Genome of Frankia sp. CpI1-S.</title>
        <authorList>
            <person name="Oshone R.T."/>
            <person name="Ngom M."/>
            <person name="Ghodhbane-Gtari F."/>
            <person name="Gtari M."/>
            <person name="Morris K."/>
            <person name="Thomas K."/>
            <person name="Sen A."/>
            <person name="Tisa L.S."/>
        </authorList>
    </citation>
    <scope>NUCLEOTIDE SEQUENCE [LARGE SCALE GENOMIC DNA]</scope>
    <source>
        <strain evidence="2">CpI1-S</strain>
    </source>
</reference>
<comment type="caution">
    <text evidence="1">The sequence shown here is derived from an EMBL/GenBank/DDBJ whole genome shotgun (WGS) entry which is preliminary data.</text>
</comment>
<dbReference type="AlphaFoldDB" id="A0A0D8B942"/>
<protein>
    <submittedName>
        <fullName evidence="1">Uncharacterized protein</fullName>
    </submittedName>
</protein>
<name>A0A0D8B942_9ACTN</name>
<dbReference type="Proteomes" id="UP000032545">
    <property type="component" value="Unassembled WGS sequence"/>
</dbReference>